<sequence length="297" mass="32081">MARPIPAWLAPTSLEEALELRARYGEEAIVVAGGTFVGILINQGLLQPAALLALRRVRELAYLRVEDANAAGRPLLRIGAMTTHRALERSPLVQRGWPVLASTFALVASPRVRNQATVGGVLADADYASDPPALLHALGASVVARSPQGQRLIPVEELIVGHYETSLRPDELLTEIQVPGGLEGAVYRKFRSRSSEDRPCVAVAAVRREGRLRIAVGAVAERPQYFPEICALAAGQPTIEPELAREIGERYAAAIDPLSDARGSAHYRRRVIAVEVRRALEDLNRIIAARGGSQSHA</sequence>
<gene>
    <name evidence="5" type="ORF">A4R35_18900</name>
</gene>
<dbReference type="GO" id="GO:0016491">
    <property type="term" value="F:oxidoreductase activity"/>
    <property type="evidence" value="ECO:0007669"/>
    <property type="project" value="UniProtKB-KW"/>
</dbReference>
<protein>
    <recommendedName>
        <fullName evidence="4">FAD-binding PCMH-type domain-containing protein</fullName>
    </recommendedName>
</protein>
<dbReference type="InterPro" id="IPR002346">
    <property type="entry name" value="Mopterin_DH_FAD-bd"/>
</dbReference>
<dbReference type="Proteomes" id="UP000248706">
    <property type="component" value="Unassembled WGS sequence"/>
</dbReference>
<evidence type="ECO:0000256" key="2">
    <source>
        <dbReference type="ARBA" id="ARBA00022827"/>
    </source>
</evidence>
<evidence type="ECO:0000313" key="6">
    <source>
        <dbReference type="Proteomes" id="UP000248706"/>
    </source>
</evidence>
<dbReference type="InterPro" id="IPR016169">
    <property type="entry name" value="FAD-bd_PCMH_sub2"/>
</dbReference>
<dbReference type="PROSITE" id="PS51387">
    <property type="entry name" value="FAD_PCMH"/>
    <property type="match status" value="1"/>
</dbReference>
<evidence type="ECO:0000256" key="3">
    <source>
        <dbReference type="ARBA" id="ARBA00023002"/>
    </source>
</evidence>
<dbReference type="OrthoDB" id="9774454at2"/>
<dbReference type="InterPro" id="IPR005107">
    <property type="entry name" value="CO_DH_flav_C"/>
</dbReference>
<dbReference type="Gene3D" id="3.30.390.50">
    <property type="entry name" value="CO dehydrogenase flavoprotein, C-terminal domain"/>
    <property type="match status" value="1"/>
</dbReference>
<dbReference type="AlphaFoldDB" id="A0A328VQW8"/>
<dbReference type="InterPro" id="IPR036318">
    <property type="entry name" value="FAD-bd_PCMH-like_sf"/>
</dbReference>
<accession>A0A328VQW8</accession>
<dbReference type="SUPFAM" id="SSF56176">
    <property type="entry name" value="FAD-binding/transporter-associated domain-like"/>
    <property type="match status" value="1"/>
</dbReference>
<dbReference type="Gene3D" id="3.30.43.10">
    <property type="entry name" value="Uridine Diphospho-n-acetylenolpyruvylglucosamine Reductase, domain 2"/>
    <property type="match status" value="1"/>
</dbReference>
<keyword evidence="2" id="KW-0274">FAD</keyword>
<evidence type="ECO:0000313" key="5">
    <source>
        <dbReference type="EMBL" id="RAQ97614.1"/>
    </source>
</evidence>
<dbReference type="Pfam" id="PF00941">
    <property type="entry name" value="FAD_binding_5"/>
    <property type="match status" value="1"/>
</dbReference>
<keyword evidence="6" id="KW-1185">Reference proteome</keyword>
<dbReference type="PANTHER" id="PTHR42659:SF2">
    <property type="entry name" value="XANTHINE DEHYDROGENASE SUBUNIT C-RELATED"/>
    <property type="match status" value="1"/>
</dbReference>
<keyword evidence="1" id="KW-0285">Flavoprotein</keyword>
<feature type="domain" description="FAD-binding PCMH-type" evidence="4">
    <location>
        <begin position="1"/>
        <end position="183"/>
    </location>
</feature>
<dbReference type="Gene3D" id="3.30.465.10">
    <property type="match status" value="1"/>
</dbReference>
<dbReference type="RefSeq" id="WP_112432138.1">
    <property type="nucleotide sequence ID" value="NZ_MCIF01000002.1"/>
</dbReference>
<evidence type="ECO:0000256" key="1">
    <source>
        <dbReference type="ARBA" id="ARBA00022630"/>
    </source>
</evidence>
<dbReference type="InterPro" id="IPR016167">
    <property type="entry name" value="FAD-bd_PCMH_sub1"/>
</dbReference>
<dbReference type="GO" id="GO:0071949">
    <property type="term" value="F:FAD binding"/>
    <property type="evidence" value="ECO:0007669"/>
    <property type="project" value="InterPro"/>
</dbReference>
<dbReference type="Pfam" id="PF03450">
    <property type="entry name" value="CO_deh_flav_C"/>
    <property type="match status" value="1"/>
</dbReference>
<name>A0A328VQW8_9CHLR</name>
<dbReference type="PANTHER" id="PTHR42659">
    <property type="entry name" value="XANTHINE DEHYDROGENASE SUBUNIT C-RELATED"/>
    <property type="match status" value="1"/>
</dbReference>
<reference evidence="5 6" key="1">
    <citation type="submission" date="2016-08" db="EMBL/GenBank/DDBJ databases">
        <title>Analysis of Carbohydrate Active Enzymes in Thermogemmatispora T81 Reveals Carbohydrate Degradation Ability.</title>
        <authorList>
            <person name="Tomazini A."/>
            <person name="Lal S."/>
            <person name="Stott M."/>
            <person name="Henrissat B."/>
            <person name="Polikarpov I."/>
            <person name="Sparling R."/>
            <person name="Levin D.B."/>
        </authorList>
    </citation>
    <scope>NUCLEOTIDE SEQUENCE [LARGE SCALE GENOMIC DNA]</scope>
    <source>
        <strain evidence="5 6">T81</strain>
    </source>
</reference>
<dbReference type="EMBL" id="MCIF01000002">
    <property type="protein sequence ID" value="RAQ97614.1"/>
    <property type="molecule type" value="Genomic_DNA"/>
</dbReference>
<dbReference type="InterPro" id="IPR016166">
    <property type="entry name" value="FAD-bd_PCMH"/>
</dbReference>
<dbReference type="InterPro" id="IPR036683">
    <property type="entry name" value="CO_DH_flav_C_dom_sf"/>
</dbReference>
<proteinExistence type="predicted"/>
<dbReference type="SUPFAM" id="SSF55447">
    <property type="entry name" value="CO dehydrogenase flavoprotein C-terminal domain-like"/>
    <property type="match status" value="1"/>
</dbReference>
<dbReference type="SMART" id="SM01092">
    <property type="entry name" value="CO_deh_flav_C"/>
    <property type="match status" value="1"/>
</dbReference>
<organism evidence="5 6">
    <name type="scientific">Thermogemmatispora tikiterensis</name>
    <dbReference type="NCBI Taxonomy" id="1825093"/>
    <lineage>
        <taxon>Bacteria</taxon>
        <taxon>Bacillati</taxon>
        <taxon>Chloroflexota</taxon>
        <taxon>Ktedonobacteria</taxon>
        <taxon>Thermogemmatisporales</taxon>
        <taxon>Thermogemmatisporaceae</taxon>
        <taxon>Thermogemmatispora</taxon>
    </lineage>
</organism>
<keyword evidence="3" id="KW-0560">Oxidoreductase</keyword>
<evidence type="ECO:0000259" key="4">
    <source>
        <dbReference type="PROSITE" id="PS51387"/>
    </source>
</evidence>
<dbReference type="InterPro" id="IPR051312">
    <property type="entry name" value="Diverse_Substr_Oxidored"/>
</dbReference>
<comment type="caution">
    <text evidence="5">The sequence shown here is derived from an EMBL/GenBank/DDBJ whole genome shotgun (WGS) entry which is preliminary data.</text>
</comment>